<dbReference type="Gene3D" id="3.10.360.10">
    <property type="entry name" value="Antimicrobial Peptide, Beta-defensin 2, Chain A"/>
    <property type="match status" value="1"/>
</dbReference>
<reference evidence="3" key="1">
    <citation type="submission" date="2025-08" db="UniProtKB">
        <authorList>
            <consortium name="Ensembl"/>
        </authorList>
    </citation>
    <scope>IDENTIFICATION</scope>
</reference>
<accession>A0A8C8RT57</accession>
<evidence type="ECO:0000256" key="1">
    <source>
        <dbReference type="SAM" id="SignalP"/>
    </source>
</evidence>
<feature type="chain" id="PRO_5034786810" description="Beta-defensin-like domain-containing protein" evidence="1">
    <location>
        <begin position="23"/>
        <end position="91"/>
    </location>
</feature>
<organism evidence="3 4">
    <name type="scientific">Pelusios castaneus</name>
    <name type="common">West African mud turtle</name>
    <dbReference type="NCBI Taxonomy" id="367368"/>
    <lineage>
        <taxon>Eukaryota</taxon>
        <taxon>Metazoa</taxon>
        <taxon>Chordata</taxon>
        <taxon>Craniata</taxon>
        <taxon>Vertebrata</taxon>
        <taxon>Euteleostomi</taxon>
        <taxon>Archelosauria</taxon>
        <taxon>Testudinata</taxon>
        <taxon>Testudines</taxon>
        <taxon>Pleurodira</taxon>
        <taxon>Pelomedusidae</taxon>
        <taxon>Pelusios</taxon>
    </lineage>
</organism>
<evidence type="ECO:0000313" key="3">
    <source>
        <dbReference type="Ensembl" id="ENSPCEP00000009287.1"/>
    </source>
</evidence>
<feature type="signal peptide" evidence="1">
    <location>
        <begin position="1"/>
        <end position="22"/>
    </location>
</feature>
<sequence>VFLSVLSFFINYLTSLLCTADGQRETRYLNHCLQRGGTCRYDDCDDGEEQIGTCYHHTMVCYVQEPLCSSSSSSFIKSPLFITKINHTTFP</sequence>
<evidence type="ECO:0000313" key="4">
    <source>
        <dbReference type="Proteomes" id="UP000694393"/>
    </source>
</evidence>
<dbReference type="AlphaFoldDB" id="A0A8C8RT57"/>
<dbReference type="Ensembl" id="ENSPCET00000009615.1">
    <property type="protein sequence ID" value="ENSPCEP00000009287.1"/>
    <property type="gene ID" value="ENSPCEG00000007443.1"/>
</dbReference>
<evidence type="ECO:0000259" key="2">
    <source>
        <dbReference type="Pfam" id="PF00711"/>
    </source>
</evidence>
<keyword evidence="1" id="KW-0732">Signal</keyword>
<dbReference type="GO" id="GO:0005576">
    <property type="term" value="C:extracellular region"/>
    <property type="evidence" value="ECO:0007669"/>
    <property type="project" value="InterPro"/>
</dbReference>
<dbReference type="Proteomes" id="UP000694393">
    <property type="component" value="Unplaced"/>
</dbReference>
<dbReference type="InterPro" id="IPR001855">
    <property type="entry name" value="Defensin_beta-like"/>
</dbReference>
<dbReference type="SUPFAM" id="SSF57392">
    <property type="entry name" value="Defensin-like"/>
    <property type="match status" value="1"/>
</dbReference>
<proteinExistence type="predicted"/>
<keyword evidence="4" id="KW-1185">Reference proteome</keyword>
<dbReference type="GO" id="GO:0006952">
    <property type="term" value="P:defense response"/>
    <property type="evidence" value="ECO:0007669"/>
    <property type="project" value="InterPro"/>
</dbReference>
<dbReference type="Pfam" id="PF00711">
    <property type="entry name" value="Defensin_beta"/>
    <property type="match status" value="1"/>
</dbReference>
<name>A0A8C8RT57_9SAUR</name>
<reference evidence="3" key="2">
    <citation type="submission" date="2025-09" db="UniProtKB">
        <authorList>
            <consortium name="Ensembl"/>
        </authorList>
    </citation>
    <scope>IDENTIFICATION</scope>
</reference>
<feature type="domain" description="Beta-defensin-like" evidence="2">
    <location>
        <begin position="31"/>
        <end position="58"/>
    </location>
</feature>
<protein>
    <recommendedName>
        <fullName evidence="2">Beta-defensin-like domain-containing protein</fullName>
    </recommendedName>
</protein>